<feature type="region of interest" description="Disordered" evidence="1">
    <location>
        <begin position="1"/>
        <end position="209"/>
    </location>
</feature>
<evidence type="ECO:0000313" key="2">
    <source>
        <dbReference type="EMBL" id="KAJ3486251.1"/>
    </source>
</evidence>
<evidence type="ECO:0000256" key="1">
    <source>
        <dbReference type="SAM" id="MobiDB-lite"/>
    </source>
</evidence>
<dbReference type="EMBL" id="JANAWD010000127">
    <property type="protein sequence ID" value="KAJ3486251.1"/>
    <property type="molecule type" value="Genomic_DNA"/>
</dbReference>
<protein>
    <submittedName>
        <fullName evidence="2">Uncharacterized protein</fullName>
    </submittedName>
</protein>
<evidence type="ECO:0000313" key="3">
    <source>
        <dbReference type="Proteomes" id="UP001212997"/>
    </source>
</evidence>
<dbReference type="Proteomes" id="UP001212997">
    <property type="component" value="Unassembled WGS sequence"/>
</dbReference>
<gene>
    <name evidence="2" type="ORF">NLI96_g4375</name>
</gene>
<accession>A0AAD5V508</accession>
<feature type="compositionally biased region" description="Low complexity" evidence="1">
    <location>
        <begin position="175"/>
        <end position="185"/>
    </location>
</feature>
<sequence>MEGPSRPAKRPRFPESAFIIKKPPLPKKTATTVLVSVFDQQRKPSASSSTGPRRVPKPPAPVPVSQFQEGSSKDGKSVSSLHPPPPLPQQQLPQASTTSKPISKPKPYRILKPPPAPFLPPTEPPKGKKPQASIPLQSSKLAPISARRSATPILPPHRPSTPTSKPLRKHHAPDLTTALAAASSSKGPQVSLHSLKAPAPPGPPKPDPATMKTISTTRLAQATDPFSDKGALGLLSIFTKAENKERMDPLEKELKRGLFQSPEKTAKTKGKAFIRGGLADTATKLFSRASTTQSLWESDFSKHTLALSTPINKPLVPDLSLRIVSILYTSPIFHTRINSAVSRPPSLVIAKCQVLSTKDRELAKVVREVEEKEIHVLFRTDGPKRPKPKELNEGDEIWVWRPWLDVDLPKEVLLSAEKPVKGYVLFCSRFHVRTNSPEL</sequence>
<organism evidence="2 3">
    <name type="scientific">Meripilus lineatus</name>
    <dbReference type="NCBI Taxonomy" id="2056292"/>
    <lineage>
        <taxon>Eukaryota</taxon>
        <taxon>Fungi</taxon>
        <taxon>Dikarya</taxon>
        <taxon>Basidiomycota</taxon>
        <taxon>Agaricomycotina</taxon>
        <taxon>Agaricomycetes</taxon>
        <taxon>Polyporales</taxon>
        <taxon>Meripilaceae</taxon>
        <taxon>Meripilus</taxon>
    </lineage>
</organism>
<keyword evidence="3" id="KW-1185">Reference proteome</keyword>
<name>A0AAD5V508_9APHY</name>
<proteinExistence type="predicted"/>
<feature type="compositionally biased region" description="Pro residues" evidence="1">
    <location>
        <begin position="198"/>
        <end position="207"/>
    </location>
</feature>
<dbReference type="AlphaFoldDB" id="A0AAD5V508"/>
<feature type="compositionally biased region" description="Pro residues" evidence="1">
    <location>
        <begin position="112"/>
        <end position="124"/>
    </location>
</feature>
<comment type="caution">
    <text evidence="2">The sequence shown here is derived from an EMBL/GenBank/DDBJ whole genome shotgun (WGS) entry which is preliminary data.</text>
</comment>
<reference evidence="2" key="1">
    <citation type="submission" date="2022-07" db="EMBL/GenBank/DDBJ databases">
        <title>Genome Sequence of Physisporinus lineatus.</title>
        <authorList>
            <person name="Buettner E."/>
        </authorList>
    </citation>
    <scope>NUCLEOTIDE SEQUENCE</scope>
    <source>
        <strain evidence="2">VT162</strain>
    </source>
</reference>